<name>A0A381P113_9ZZZZ</name>
<organism evidence="5">
    <name type="scientific">marine metagenome</name>
    <dbReference type="NCBI Taxonomy" id="408172"/>
    <lineage>
        <taxon>unclassified sequences</taxon>
        <taxon>metagenomes</taxon>
        <taxon>ecological metagenomes</taxon>
    </lineage>
</organism>
<dbReference type="NCBIfam" id="NF004283">
    <property type="entry name" value="PRK05692.1"/>
    <property type="match status" value="1"/>
</dbReference>
<comment type="similarity">
    <text evidence="1">Belongs to the HMG-CoA lyase family.</text>
</comment>
<dbReference type="Gene3D" id="3.20.20.70">
    <property type="entry name" value="Aldolase class I"/>
    <property type="match status" value="1"/>
</dbReference>
<dbReference type="GO" id="GO:0006552">
    <property type="term" value="P:L-leucine catabolic process"/>
    <property type="evidence" value="ECO:0007669"/>
    <property type="project" value="TreeGrafter"/>
</dbReference>
<evidence type="ECO:0000313" key="5">
    <source>
        <dbReference type="EMBL" id="SUZ60069.1"/>
    </source>
</evidence>
<dbReference type="GO" id="GO:0046872">
    <property type="term" value="F:metal ion binding"/>
    <property type="evidence" value="ECO:0007669"/>
    <property type="project" value="UniProtKB-KW"/>
</dbReference>
<dbReference type="GO" id="GO:0004419">
    <property type="term" value="F:hydroxymethylglutaryl-CoA lyase activity"/>
    <property type="evidence" value="ECO:0007669"/>
    <property type="project" value="TreeGrafter"/>
</dbReference>
<dbReference type="PROSITE" id="PS50991">
    <property type="entry name" value="PYR_CT"/>
    <property type="match status" value="1"/>
</dbReference>
<dbReference type="Pfam" id="PF00682">
    <property type="entry name" value="HMGL-like"/>
    <property type="match status" value="1"/>
</dbReference>
<dbReference type="GO" id="GO:0046951">
    <property type="term" value="P:ketone body biosynthetic process"/>
    <property type="evidence" value="ECO:0007669"/>
    <property type="project" value="TreeGrafter"/>
</dbReference>
<dbReference type="CDD" id="cd07938">
    <property type="entry name" value="DRE_TIM_HMGL"/>
    <property type="match status" value="1"/>
</dbReference>
<keyword evidence="2" id="KW-0479">Metal-binding</keyword>
<dbReference type="PANTHER" id="PTHR42738">
    <property type="entry name" value="HYDROXYMETHYLGLUTARYL-COA LYASE"/>
    <property type="match status" value="1"/>
</dbReference>
<accession>A0A381P113</accession>
<evidence type="ECO:0000259" key="4">
    <source>
        <dbReference type="PROSITE" id="PS50991"/>
    </source>
</evidence>
<dbReference type="PANTHER" id="PTHR42738:SF7">
    <property type="entry name" value="HYDROXYMETHYLGLUTARYL-COA LYASE"/>
    <property type="match status" value="1"/>
</dbReference>
<dbReference type="SUPFAM" id="SSF51569">
    <property type="entry name" value="Aldolase"/>
    <property type="match status" value="1"/>
</dbReference>
<dbReference type="EMBL" id="UINC01000717">
    <property type="protein sequence ID" value="SUZ60069.1"/>
    <property type="molecule type" value="Genomic_DNA"/>
</dbReference>
<protein>
    <recommendedName>
        <fullName evidence="4">Pyruvate carboxyltransferase domain-containing protein</fullName>
    </recommendedName>
</protein>
<feature type="domain" description="Pyruvate carboxyltransferase" evidence="4">
    <location>
        <begin position="7"/>
        <end position="274"/>
    </location>
</feature>
<dbReference type="InterPro" id="IPR000891">
    <property type="entry name" value="PYR_CT"/>
</dbReference>
<dbReference type="AlphaFoldDB" id="A0A381P113"/>
<dbReference type="InterPro" id="IPR013785">
    <property type="entry name" value="Aldolase_TIM"/>
</dbReference>
<dbReference type="InterPro" id="IPR043594">
    <property type="entry name" value="HMGL"/>
</dbReference>
<sequence length="312" mass="33102">MTRPTKVEVTEVGPRDGLQAEPRFVETEIKIQLVNDLIDAGVPRIEFSSFVSPRAVPQLADVAEVFEGIDRSGSTVLAALVPNAKGAVRAVDAGVHEIIVFLSASESHNKKNVNRSVEESLAGFEEVARIAAEASIPVQGVIATAFGCPFEGDVPIEQLGRIAQHYSKLGFKGIGLGDTTGMATPPIVRRAVKYLQDTLPELPIGLHFHNTRGLGLVNVMAGLDEGIDQFDASFGGIGGCPFAPKATGNICTEDLVYMLHEMNIDTGIDLQALMTIATQVETIVGHNLPGQVMKAGPRLDLHSMTSVATAQG</sequence>
<evidence type="ECO:0000256" key="1">
    <source>
        <dbReference type="ARBA" id="ARBA00009405"/>
    </source>
</evidence>
<dbReference type="FunFam" id="3.20.20.70:FF:000071">
    <property type="entry name" value="Hydroxymethylglutaryl-CoA lyase"/>
    <property type="match status" value="1"/>
</dbReference>
<evidence type="ECO:0000256" key="2">
    <source>
        <dbReference type="ARBA" id="ARBA00022723"/>
    </source>
</evidence>
<reference evidence="5" key="1">
    <citation type="submission" date="2018-05" db="EMBL/GenBank/DDBJ databases">
        <authorList>
            <person name="Lanie J.A."/>
            <person name="Ng W.-L."/>
            <person name="Kazmierczak K.M."/>
            <person name="Andrzejewski T.M."/>
            <person name="Davidsen T.M."/>
            <person name="Wayne K.J."/>
            <person name="Tettelin H."/>
            <person name="Glass J.I."/>
            <person name="Rusch D."/>
            <person name="Podicherti R."/>
            <person name="Tsui H.-C.T."/>
            <person name="Winkler M.E."/>
        </authorList>
    </citation>
    <scope>NUCLEOTIDE SEQUENCE</scope>
</reference>
<proteinExistence type="inferred from homology"/>
<evidence type="ECO:0000256" key="3">
    <source>
        <dbReference type="ARBA" id="ARBA00023239"/>
    </source>
</evidence>
<gene>
    <name evidence="5" type="ORF">METZ01_LOCUS12923</name>
</gene>
<keyword evidence="3" id="KW-0456">Lyase</keyword>